<keyword evidence="3" id="KW-1185">Reference proteome</keyword>
<gene>
    <name evidence="2" type="ORF">A4U43_C04F13420</name>
</gene>
<evidence type="ECO:0000313" key="3">
    <source>
        <dbReference type="Proteomes" id="UP000243459"/>
    </source>
</evidence>
<feature type="signal peptide" evidence="1">
    <location>
        <begin position="1"/>
        <end position="15"/>
    </location>
</feature>
<protein>
    <recommendedName>
        <fullName evidence="4">Secreted protein</fullName>
    </recommendedName>
</protein>
<evidence type="ECO:0000256" key="1">
    <source>
        <dbReference type="SAM" id="SignalP"/>
    </source>
</evidence>
<dbReference type="Gramene" id="ONK71889">
    <property type="protein sequence ID" value="ONK71889"/>
    <property type="gene ID" value="A4U43_C04F13420"/>
</dbReference>
<evidence type="ECO:0008006" key="4">
    <source>
        <dbReference type="Google" id="ProtNLM"/>
    </source>
</evidence>
<evidence type="ECO:0000313" key="2">
    <source>
        <dbReference type="EMBL" id="ONK71889.1"/>
    </source>
</evidence>
<accession>A0A5P1F592</accession>
<feature type="chain" id="PRO_5024360338" description="Secreted protein" evidence="1">
    <location>
        <begin position="16"/>
        <end position="102"/>
    </location>
</feature>
<keyword evidence="1" id="KW-0732">Signal</keyword>
<dbReference type="Proteomes" id="UP000243459">
    <property type="component" value="Chromosome 4"/>
</dbReference>
<dbReference type="EMBL" id="CM007384">
    <property type="protein sequence ID" value="ONK71889.1"/>
    <property type="molecule type" value="Genomic_DNA"/>
</dbReference>
<proteinExistence type="predicted"/>
<name>A0A5P1F592_ASPOF</name>
<sequence length="102" mass="11773">MIFLISKMLTKLILAFNCATNTSTSSAQGLSQENLVRIFADLRLFRFVPRGHSSRNFFFSLTSLIMLDILDIRDKYIILDTFYCEILSNHCVCICFDSNIVY</sequence>
<organism evidence="2 3">
    <name type="scientific">Asparagus officinalis</name>
    <name type="common">Garden asparagus</name>
    <dbReference type="NCBI Taxonomy" id="4686"/>
    <lineage>
        <taxon>Eukaryota</taxon>
        <taxon>Viridiplantae</taxon>
        <taxon>Streptophyta</taxon>
        <taxon>Embryophyta</taxon>
        <taxon>Tracheophyta</taxon>
        <taxon>Spermatophyta</taxon>
        <taxon>Magnoliopsida</taxon>
        <taxon>Liliopsida</taxon>
        <taxon>Asparagales</taxon>
        <taxon>Asparagaceae</taxon>
        <taxon>Asparagoideae</taxon>
        <taxon>Asparagus</taxon>
    </lineage>
</organism>
<dbReference type="AlphaFoldDB" id="A0A5P1F592"/>
<reference evidence="3" key="1">
    <citation type="journal article" date="2017" name="Nat. Commun.">
        <title>The asparagus genome sheds light on the origin and evolution of a young Y chromosome.</title>
        <authorList>
            <person name="Harkess A."/>
            <person name="Zhou J."/>
            <person name="Xu C."/>
            <person name="Bowers J.E."/>
            <person name="Van der Hulst R."/>
            <person name="Ayyampalayam S."/>
            <person name="Mercati F."/>
            <person name="Riccardi P."/>
            <person name="McKain M.R."/>
            <person name="Kakrana A."/>
            <person name="Tang H."/>
            <person name="Ray J."/>
            <person name="Groenendijk J."/>
            <person name="Arikit S."/>
            <person name="Mathioni S.M."/>
            <person name="Nakano M."/>
            <person name="Shan H."/>
            <person name="Telgmann-Rauber A."/>
            <person name="Kanno A."/>
            <person name="Yue Z."/>
            <person name="Chen H."/>
            <person name="Li W."/>
            <person name="Chen Y."/>
            <person name="Xu X."/>
            <person name="Zhang Y."/>
            <person name="Luo S."/>
            <person name="Chen H."/>
            <person name="Gao J."/>
            <person name="Mao Z."/>
            <person name="Pires J.C."/>
            <person name="Luo M."/>
            <person name="Kudrna D."/>
            <person name="Wing R.A."/>
            <person name="Meyers B.C."/>
            <person name="Yi K."/>
            <person name="Kong H."/>
            <person name="Lavrijsen P."/>
            <person name="Sunseri F."/>
            <person name="Falavigna A."/>
            <person name="Ye Y."/>
            <person name="Leebens-Mack J.H."/>
            <person name="Chen G."/>
        </authorList>
    </citation>
    <scope>NUCLEOTIDE SEQUENCE [LARGE SCALE GENOMIC DNA]</scope>
    <source>
        <strain evidence="3">cv. DH0086</strain>
    </source>
</reference>